<name>A0A024ELB6_9PSED</name>
<dbReference type="Proteomes" id="UP000026913">
    <property type="component" value="Plasmid unnamed"/>
</dbReference>
<geneLocation type="plasmid" evidence="2"/>
<dbReference type="HOGENOM" id="CLU_3315590_0_0_6"/>
<proteinExistence type="predicted"/>
<gene>
    <name evidence="1" type="ORF">OU5_P0128</name>
</gene>
<accession>A0A024ELB6</accession>
<dbReference type="EMBL" id="CP005961">
    <property type="protein sequence ID" value="AHZ73380.1"/>
    <property type="molecule type" value="Genomic_DNA"/>
</dbReference>
<reference evidence="1 2" key="1">
    <citation type="journal article" date="2012" name="J. Bacteriol.">
        <title>Genome sequence of cold-adapted Pseudomonas mandelii strain JR-1.</title>
        <authorList>
            <person name="Jang S.H."/>
            <person name="Kim J."/>
            <person name="Kim J."/>
            <person name="Hong S."/>
            <person name="Lee C."/>
        </authorList>
    </citation>
    <scope>NUCLEOTIDE SEQUENCE [LARGE SCALE GENOMIC DNA]</scope>
    <source>
        <strain evidence="1 2">JR-1</strain>
        <plasmid evidence="2">Plasmid</plasmid>
    </source>
</reference>
<keyword evidence="1" id="KW-0614">Plasmid</keyword>
<protein>
    <submittedName>
        <fullName evidence="1">Uncharacterized protein</fullName>
    </submittedName>
</protein>
<sequence>MADDAFEGTALVALELRGFPRSLGLPGKSILRSSRTLLV</sequence>
<evidence type="ECO:0000313" key="2">
    <source>
        <dbReference type="Proteomes" id="UP000026913"/>
    </source>
</evidence>
<organism evidence="1 2">
    <name type="scientific">Pseudomonas mandelii JR-1</name>
    <dbReference type="NCBI Taxonomy" id="1147786"/>
    <lineage>
        <taxon>Bacteria</taxon>
        <taxon>Pseudomonadati</taxon>
        <taxon>Pseudomonadota</taxon>
        <taxon>Gammaproteobacteria</taxon>
        <taxon>Pseudomonadales</taxon>
        <taxon>Pseudomonadaceae</taxon>
        <taxon>Pseudomonas</taxon>
    </lineage>
</organism>
<dbReference type="AlphaFoldDB" id="A0A024ELB6"/>
<dbReference type="KEGG" id="pman:OU5_P0128"/>
<evidence type="ECO:0000313" key="1">
    <source>
        <dbReference type="EMBL" id="AHZ73380.1"/>
    </source>
</evidence>